<keyword evidence="11" id="KW-1185">Reference proteome</keyword>
<dbReference type="Gene3D" id="6.10.250.690">
    <property type="match status" value="1"/>
</dbReference>
<keyword evidence="3" id="KW-0805">Transcription regulation</keyword>
<dbReference type="InterPro" id="IPR036388">
    <property type="entry name" value="WH-like_DNA-bd_sf"/>
</dbReference>
<organism evidence="10 11">
    <name type="scientific">Oxalicibacterium solurbis</name>
    <dbReference type="NCBI Taxonomy" id="69280"/>
    <lineage>
        <taxon>Bacteria</taxon>
        <taxon>Pseudomonadati</taxon>
        <taxon>Pseudomonadota</taxon>
        <taxon>Betaproteobacteria</taxon>
        <taxon>Burkholderiales</taxon>
        <taxon>Oxalobacteraceae</taxon>
        <taxon>Oxalicibacterium</taxon>
    </lineage>
</organism>
<dbReference type="PROSITE" id="PS51755">
    <property type="entry name" value="OMPR_PHOB"/>
    <property type="match status" value="1"/>
</dbReference>
<evidence type="ECO:0000256" key="5">
    <source>
        <dbReference type="ARBA" id="ARBA00023163"/>
    </source>
</evidence>
<dbReference type="GO" id="GO:0000156">
    <property type="term" value="F:phosphorelay response regulator activity"/>
    <property type="evidence" value="ECO:0007669"/>
    <property type="project" value="TreeGrafter"/>
</dbReference>
<evidence type="ECO:0000256" key="7">
    <source>
        <dbReference type="PROSITE-ProRule" id="PRU01091"/>
    </source>
</evidence>
<dbReference type="RefSeq" id="WP_188422070.1">
    <property type="nucleotide sequence ID" value="NZ_BMDP01000003.1"/>
</dbReference>
<evidence type="ECO:0000256" key="2">
    <source>
        <dbReference type="ARBA" id="ARBA00023012"/>
    </source>
</evidence>
<dbReference type="CDD" id="cd00383">
    <property type="entry name" value="trans_reg_C"/>
    <property type="match status" value="1"/>
</dbReference>
<dbReference type="Pfam" id="PF00486">
    <property type="entry name" value="Trans_reg_C"/>
    <property type="match status" value="1"/>
</dbReference>
<evidence type="ECO:0000256" key="6">
    <source>
        <dbReference type="PROSITE-ProRule" id="PRU00169"/>
    </source>
</evidence>
<reference evidence="10" key="1">
    <citation type="journal article" date="2014" name="Int. J. Syst. Evol. Microbiol.">
        <title>Complete genome sequence of Corynebacterium casei LMG S-19264T (=DSM 44701T), isolated from a smear-ripened cheese.</title>
        <authorList>
            <consortium name="US DOE Joint Genome Institute (JGI-PGF)"/>
            <person name="Walter F."/>
            <person name="Albersmeier A."/>
            <person name="Kalinowski J."/>
            <person name="Ruckert C."/>
        </authorList>
    </citation>
    <scope>NUCLEOTIDE SEQUENCE</scope>
    <source>
        <strain evidence="10">CCM 7664</strain>
    </source>
</reference>
<keyword evidence="1 6" id="KW-0597">Phosphoprotein</keyword>
<dbReference type="PANTHER" id="PTHR48111">
    <property type="entry name" value="REGULATOR OF RPOS"/>
    <property type="match status" value="1"/>
</dbReference>
<dbReference type="FunFam" id="3.40.50.2300:FF:000001">
    <property type="entry name" value="DNA-binding response regulator PhoB"/>
    <property type="match status" value="1"/>
</dbReference>
<evidence type="ECO:0000256" key="1">
    <source>
        <dbReference type="ARBA" id="ARBA00022553"/>
    </source>
</evidence>
<evidence type="ECO:0000256" key="4">
    <source>
        <dbReference type="ARBA" id="ARBA00023125"/>
    </source>
</evidence>
<dbReference type="SMART" id="SM00448">
    <property type="entry name" value="REC"/>
    <property type="match status" value="1"/>
</dbReference>
<comment type="caution">
    <text evidence="10">The sequence shown here is derived from an EMBL/GenBank/DDBJ whole genome shotgun (WGS) entry which is preliminary data.</text>
</comment>
<feature type="modified residue" description="4-aspartylphosphate" evidence="6">
    <location>
        <position position="51"/>
    </location>
</feature>
<dbReference type="GO" id="GO:0032993">
    <property type="term" value="C:protein-DNA complex"/>
    <property type="evidence" value="ECO:0007669"/>
    <property type="project" value="TreeGrafter"/>
</dbReference>
<dbReference type="InterPro" id="IPR001789">
    <property type="entry name" value="Sig_transdc_resp-reg_receiver"/>
</dbReference>
<dbReference type="Proteomes" id="UP000627205">
    <property type="component" value="Unassembled WGS sequence"/>
</dbReference>
<dbReference type="PANTHER" id="PTHR48111:SF22">
    <property type="entry name" value="REGULATOR OF RPOS"/>
    <property type="match status" value="1"/>
</dbReference>
<dbReference type="AlphaFoldDB" id="A0A8J3FA21"/>
<dbReference type="EMBL" id="BMDP01000003">
    <property type="protein sequence ID" value="GGI55233.1"/>
    <property type="molecule type" value="Genomic_DNA"/>
</dbReference>
<protein>
    <submittedName>
        <fullName evidence="10">DNA-binding response regulator</fullName>
    </submittedName>
</protein>
<accession>A0A8J3FA21</accession>
<sequence length="229" mass="25711">MYVLIIEDNPDIVANLYGFLEPLGYTLDVATTGTSAVELASASPYDIIVLDLELPGLDGVEVCRKLRRERRIATPILMLTARDTVKDKLVGFEVGADDYLVKPFSLVELEARLKALVRRARNENVEHILEFGELRYDLSCGEVTRAGRKLTLTPTGYKLLEALMRRAPAIMPRDVLLREIWGDNPPDSDALRTHIHALRQALDRPFVTPMLRTLPGSGYRLVDSEDQQP</sequence>
<evidence type="ECO:0000259" key="9">
    <source>
        <dbReference type="PROSITE" id="PS51755"/>
    </source>
</evidence>
<keyword evidence="2" id="KW-0902">Two-component regulatory system</keyword>
<dbReference type="InterPro" id="IPR039420">
    <property type="entry name" value="WalR-like"/>
</dbReference>
<dbReference type="Gene3D" id="3.40.50.2300">
    <property type="match status" value="1"/>
</dbReference>
<dbReference type="InterPro" id="IPR001867">
    <property type="entry name" value="OmpR/PhoB-type_DNA-bd"/>
</dbReference>
<evidence type="ECO:0000259" key="8">
    <source>
        <dbReference type="PROSITE" id="PS50110"/>
    </source>
</evidence>
<feature type="domain" description="OmpR/PhoB-type" evidence="9">
    <location>
        <begin position="126"/>
        <end position="223"/>
    </location>
</feature>
<dbReference type="SMART" id="SM00862">
    <property type="entry name" value="Trans_reg_C"/>
    <property type="match status" value="1"/>
</dbReference>
<reference evidence="10" key="2">
    <citation type="submission" date="2020-09" db="EMBL/GenBank/DDBJ databases">
        <authorList>
            <person name="Sun Q."/>
            <person name="Sedlacek I."/>
        </authorList>
    </citation>
    <scope>NUCLEOTIDE SEQUENCE</scope>
    <source>
        <strain evidence="10">CCM 7664</strain>
    </source>
</reference>
<dbReference type="SUPFAM" id="SSF52172">
    <property type="entry name" value="CheY-like"/>
    <property type="match status" value="1"/>
</dbReference>
<evidence type="ECO:0000313" key="11">
    <source>
        <dbReference type="Proteomes" id="UP000627205"/>
    </source>
</evidence>
<dbReference type="Gene3D" id="1.10.10.10">
    <property type="entry name" value="Winged helix-like DNA-binding domain superfamily/Winged helix DNA-binding domain"/>
    <property type="match status" value="1"/>
</dbReference>
<feature type="DNA-binding region" description="OmpR/PhoB-type" evidence="7">
    <location>
        <begin position="126"/>
        <end position="223"/>
    </location>
</feature>
<dbReference type="InterPro" id="IPR011006">
    <property type="entry name" value="CheY-like_superfamily"/>
</dbReference>
<keyword evidence="5" id="KW-0804">Transcription</keyword>
<keyword evidence="4 7" id="KW-0238">DNA-binding</keyword>
<gene>
    <name evidence="10" type="primary">colR</name>
    <name evidence="10" type="ORF">GCM10011430_24070</name>
</gene>
<dbReference type="GO" id="GO:0006355">
    <property type="term" value="P:regulation of DNA-templated transcription"/>
    <property type="evidence" value="ECO:0007669"/>
    <property type="project" value="InterPro"/>
</dbReference>
<evidence type="ECO:0000313" key="10">
    <source>
        <dbReference type="EMBL" id="GGI55233.1"/>
    </source>
</evidence>
<dbReference type="PROSITE" id="PS50110">
    <property type="entry name" value="RESPONSE_REGULATORY"/>
    <property type="match status" value="1"/>
</dbReference>
<dbReference type="GO" id="GO:0000976">
    <property type="term" value="F:transcription cis-regulatory region binding"/>
    <property type="evidence" value="ECO:0007669"/>
    <property type="project" value="TreeGrafter"/>
</dbReference>
<evidence type="ECO:0000256" key="3">
    <source>
        <dbReference type="ARBA" id="ARBA00023015"/>
    </source>
</evidence>
<dbReference type="GO" id="GO:0005829">
    <property type="term" value="C:cytosol"/>
    <property type="evidence" value="ECO:0007669"/>
    <property type="project" value="TreeGrafter"/>
</dbReference>
<proteinExistence type="predicted"/>
<name>A0A8J3FA21_9BURK</name>
<dbReference type="Pfam" id="PF00072">
    <property type="entry name" value="Response_reg"/>
    <property type="match status" value="1"/>
</dbReference>
<feature type="domain" description="Response regulatory" evidence="8">
    <location>
        <begin position="2"/>
        <end position="117"/>
    </location>
</feature>